<proteinExistence type="predicted"/>
<keyword evidence="1" id="KW-0812">Transmembrane</keyword>
<evidence type="ECO:0000256" key="1">
    <source>
        <dbReference type="SAM" id="Phobius"/>
    </source>
</evidence>
<accession>A0A518IB64</accession>
<keyword evidence="1" id="KW-0472">Membrane</keyword>
<name>A0A518IB64_9PLAN</name>
<keyword evidence="3" id="KW-1185">Reference proteome</keyword>
<feature type="transmembrane region" description="Helical" evidence="1">
    <location>
        <begin position="37"/>
        <end position="58"/>
    </location>
</feature>
<organism evidence="2 3">
    <name type="scientific">Gimesia fumaroli</name>
    <dbReference type="NCBI Taxonomy" id="2527976"/>
    <lineage>
        <taxon>Bacteria</taxon>
        <taxon>Pseudomonadati</taxon>
        <taxon>Planctomycetota</taxon>
        <taxon>Planctomycetia</taxon>
        <taxon>Planctomycetales</taxon>
        <taxon>Planctomycetaceae</taxon>
        <taxon>Gimesia</taxon>
    </lineage>
</organism>
<dbReference type="AlphaFoldDB" id="A0A518IB64"/>
<protein>
    <submittedName>
        <fullName evidence="2">Uncharacterized protein</fullName>
    </submittedName>
</protein>
<evidence type="ECO:0000313" key="3">
    <source>
        <dbReference type="Proteomes" id="UP000318313"/>
    </source>
</evidence>
<dbReference type="Proteomes" id="UP000318313">
    <property type="component" value="Chromosome"/>
</dbReference>
<feature type="transmembrane region" description="Helical" evidence="1">
    <location>
        <begin position="78"/>
        <end position="97"/>
    </location>
</feature>
<keyword evidence="1" id="KW-1133">Transmembrane helix</keyword>
<reference evidence="2 3" key="1">
    <citation type="submission" date="2019-03" db="EMBL/GenBank/DDBJ databases">
        <title>Deep-cultivation of Planctomycetes and their phenomic and genomic characterization uncovers novel biology.</title>
        <authorList>
            <person name="Wiegand S."/>
            <person name="Jogler M."/>
            <person name="Boedeker C."/>
            <person name="Pinto D."/>
            <person name="Vollmers J."/>
            <person name="Rivas-Marin E."/>
            <person name="Kohn T."/>
            <person name="Peeters S.H."/>
            <person name="Heuer A."/>
            <person name="Rast P."/>
            <person name="Oberbeckmann S."/>
            <person name="Bunk B."/>
            <person name="Jeske O."/>
            <person name="Meyerdierks A."/>
            <person name="Storesund J.E."/>
            <person name="Kallscheuer N."/>
            <person name="Luecker S."/>
            <person name="Lage O.M."/>
            <person name="Pohl T."/>
            <person name="Merkel B.J."/>
            <person name="Hornburger P."/>
            <person name="Mueller R.-W."/>
            <person name="Bruemmer F."/>
            <person name="Labrenz M."/>
            <person name="Spormann A.M."/>
            <person name="Op den Camp H."/>
            <person name="Overmann J."/>
            <person name="Amann R."/>
            <person name="Jetten M.S.M."/>
            <person name="Mascher T."/>
            <person name="Medema M.H."/>
            <person name="Devos D.P."/>
            <person name="Kaster A.-K."/>
            <person name="Ovreas L."/>
            <person name="Rohde M."/>
            <person name="Galperin M.Y."/>
            <person name="Jogler C."/>
        </authorList>
    </citation>
    <scope>NUCLEOTIDE SEQUENCE [LARGE SCALE GENOMIC DNA]</scope>
    <source>
        <strain evidence="2 3">Enr17</strain>
    </source>
</reference>
<dbReference type="KEGG" id="gfm:Enr17x_23180"/>
<sequence>MFAANVVYEIGSWLLLIMQCGALPLAMSWPVLRGKGWLVASLSVLVLAEVCSLLLRWYLNHPGNNLMGPEGYRQMMTYSFLISLMTLVGWVLFVVALSQLRSQLRQLISLLKVEQGET</sequence>
<feature type="transmembrane region" description="Helical" evidence="1">
    <location>
        <begin position="6"/>
        <end position="25"/>
    </location>
</feature>
<evidence type="ECO:0000313" key="2">
    <source>
        <dbReference type="EMBL" id="QDV50280.1"/>
    </source>
</evidence>
<gene>
    <name evidence="2" type="ORF">Enr17x_23180</name>
</gene>
<dbReference type="EMBL" id="CP037452">
    <property type="protein sequence ID" value="QDV50280.1"/>
    <property type="molecule type" value="Genomic_DNA"/>
</dbReference>